<name>A0ABQ9F8F8_TEGGR</name>
<proteinExistence type="predicted"/>
<organism evidence="1 2">
    <name type="scientific">Tegillarca granosa</name>
    <name type="common">Malaysian cockle</name>
    <name type="synonym">Anadara granosa</name>
    <dbReference type="NCBI Taxonomy" id="220873"/>
    <lineage>
        <taxon>Eukaryota</taxon>
        <taxon>Metazoa</taxon>
        <taxon>Spiralia</taxon>
        <taxon>Lophotrochozoa</taxon>
        <taxon>Mollusca</taxon>
        <taxon>Bivalvia</taxon>
        <taxon>Autobranchia</taxon>
        <taxon>Pteriomorphia</taxon>
        <taxon>Arcoida</taxon>
        <taxon>Arcoidea</taxon>
        <taxon>Arcidae</taxon>
        <taxon>Tegillarca</taxon>
    </lineage>
</organism>
<dbReference type="EMBL" id="JARBDR010000459">
    <property type="protein sequence ID" value="KAJ8311880.1"/>
    <property type="molecule type" value="Genomic_DNA"/>
</dbReference>
<evidence type="ECO:0008006" key="3">
    <source>
        <dbReference type="Google" id="ProtNLM"/>
    </source>
</evidence>
<evidence type="ECO:0000313" key="1">
    <source>
        <dbReference type="EMBL" id="KAJ8311880.1"/>
    </source>
</evidence>
<gene>
    <name evidence="1" type="ORF">KUTeg_010567</name>
</gene>
<comment type="caution">
    <text evidence="1">The sequence shown here is derived from an EMBL/GenBank/DDBJ whole genome shotgun (WGS) entry which is preliminary data.</text>
</comment>
<sequence>MVLGADLDDAQDIWNTHVLQSKNAVTGGERRPILMYTLPQLYSAEDHICPANKNEVTICEEQTLPKTFTCADETVFQLCTLFMEENNLSFPQDSNQAKDPHMSLYWISN</sequence>
<accession>A0ABQ9F8F8</accession>
<evidence type="ECO:0000313" key="2">
    <source>
        <dbReference type="Proteomes" id="UP001217089"/>
    </source>
</evidence>
<reference evidence="1 2" key="1">
    <citation type="submission" date="2022-12" db="EMBL/GenBank/DDBJ databases">
        <title>Chromosome-level genome of Tegillarca granosa.</title>
        <authorList>
            <person name="Kim J."/>
        </authorList>
    </citation>
    <scope>NUCLEOTIDE SEQUENCE [LARGE SCALE GENOMIC DNA]</scope>
    <source>
        <strain evidence="1">Teg-2019</strain>
        <tissue evidence="1">Adductor muscle</tissue>
    </source>
</reference>
<protein>
    <recommendedName>
        <fullName evidence="3">FZ domain-containing protein</fullName>
    </recommendedName>
</protein>
<keyword evidence="2" id="KW-1185">Reference proteome</keyword>
<dbReference type="Proteomes" id="UP001217089">
    <property type="component" value="Unassembled WGS sequence"/>
</dbReference>